<comment type="caution">
    <text evidence="1">The sequence shown here is derived from an EMBL/GenBank/DDBJ whole genome shotgun (WGS) entry which is preliminary data.</text>
</comment>
<dbReference type="RefSeq" id="WP_068923591.1">
    <property type="nucleotide sequence ID" value="NZ_BMQP01000046.1"/>
</dbReference>
<gene>
    <name evidence="1" type="ORF">Pro02_62860</name>
</gene>
<accession>A0A8J3S604</accession>
<protein>
    <submittedName>
        <fullName evidence="1">Uncharacterized protein</fullName>
    </submittedName>
</protein>
<sequence length="83" mass="8973">MTTLSGVCVGVHRPGGQPIADKMLFMVAAMAVEMGRDLIRERTIDSLPAPAIDADKLAAARARWVRRGYPGHRQGSWAGRSTL</sequence>
<dbReference type="Proteomes" id="UP000655044">
    <property type="component" value="Unassembled WGS sequence"/>
</dbReference>
<evidence type="ECO:0000313" key="1">
    <source>
        <dbReference type="EMBL" id="GIH87878.1"/>
    </source>
</evidence>
<organism evidence="1 2">
    <name type="scientific">Planobispora rosea</name>
    <dbReference type="NCBI Taxonomy" id="35762"/>
    <lineage>
        <taxon>Bacteria</taxon>
        <taxon>Bacillati</taxon>
        <taxon>Actinomycetota</taxon>
        <taxon>Actinomycetes</taxon>
        <taxon>Streptosporangiales</taxon>
        <taxon>Streptosporangiaceae</taxon>
        <taxon>Planobispora</taxon>
    </lineage>
</organism>
<proteinExistence type="predicted"/>
<dbReference type="EMBL" id="BOOI01000069">
    <property type="protein sequence ID" value="GIH87878.1"/>
    <property type="molecule type" value="Genomic_DNA"/>
</dbReference>
<keyword evidence="2" id="KW-1185">Reference proteome</keyword>
<reference evidence="1" key="1">
    <citation type="submission" date="2021-01" db="EMBL/GenBank/DDBJ databases">
        <title>Whole genome shotgun sequence of Planobispora rosea NBRC 15558.</title>
        <authorList>
            <person name="Komaki H."/>
            <person name="Tamura T."/>
        </authorList>
    </citation>
    <scope>NUCLEOTIDE SEQUENCE</scope>
    <source>
        <strain evidence="1">NBRC 15558</strain>
    </source>
</reference>
<dbReference type="AlphaFoldDB" id="A0A8J3S604"/>
<dbReference type="OrthoDB" id="3405463at2"/>
<evidence type="ECO:0000313" key="2">
    <source>
        <dbReference type="Proteomes" id="UP000655044"/>
    </source>
</evidence>
<name>A0A8J3S604_PLARO</name>